<organism evidence="2 3">
    <name type="scientific">Natrinema versiforme</name>
    <dbReference type="NCBI Taxonomy" id="88724"/>
    <lineage>
        <taxon>Archaea</taxon>
        <taxon>Methanobacteriati</taxon>
        <taxon>Methanobacteriota</taxon>
        <taxon>Stenosarchaea group</taxon>
        <taxon>Halobacteria</taxon>
        <taxon>Halobacteriales</taxon>
        <taxon>Natrialbaceae</taxon>
        <taxon>Natrinema</taxon>
    </lineage>
</organism>
<dbReference type="RefSeq" id="WP_138246404.1">
    <property type="nucleotide sequence ID" value="NZ_CP040330.1"/>
</dbReference>
<evidence type="ECO:0000313" key="3">
    <source>
        <dbReference type="Proteomes" id="UP000302218"/>
    </source>
</evidence>
<proteinExistence type="predicted"/>
<feature type="compositionally biased region" description="Acidic residues" evidence="1">
    <location>
        <begin position="385"/>
        <end position="395"/>
    </location>
</feature>
<evidence type="ECO:0000313" key="2">
    <source>
        <dbReference type="EMBL" id="QCS43954.1"/>
    </source>
</evidence>
<gene>
    <name evidence="2" type="ORF">FEJ81_16995</name>
</gene>
<sequence length="437" mass="47963">MSGINRRNFVKGASAAAAAGLAGCIGGGGSDDGLRWIGPAWSARDEQAAKYSEMTGNEIDVTTATIPTVQQRLLGGENSSIDAYSVETSGAGALADVTIPTPTDELDNWDETQVSDAFTNPGERLSYLGAQTETINDLLWADDEQTELQFPPHAYNFDAVGYNPKFVDEASRWSALFDEQYEGQSVIGETAAITIPQALMHMVDTDMVDGDIGDLNNPTQEQLDAAIDFLTEQKEAGQFRTTWEAYGESVTQMAGEEAVIGDLWQPAAMDVRREGTPCTYATMEGGIQGYRYWFGGIASVDPGARERDNLGAVRSLLNDVHYGAWYPGFVQGWGYSVPHYENEELVRDGSDDSGEGMGPEYYDWAYRGESTYDAVDEPALFDPQEYDWSDEEGDPNSDGSTRDSGPIEERFDNIGFFQIWPDEADYMQDRWGDFLAA</sequence>
<evidence type="ECO:0000256" key="1">
    <source>
        <dbReference type="SAM" id="MobiDB-lite"/>
    </source>
</evidence>
<dbReference type="InterPro" id="IPR019546">
    <property type="entry name" value="TAT_signal_bac_arc"/>
</dbReference>
<dbReference type="PROSITE" id="PS51318">
    <property type="entry name" value="TAT"/>
    <property type="match status" value="1"/>
</dbReference>
<dbReference type="OrthoDB" id="298537at2157"/>
<dbReference type="KEGG" id="nvr:FEJ81_16995"/>
<protein>
    <submittedName>
        <fullName evidence="2">Twin-arginine translocation signal domain-containing protein</fullName>
    </submittedName>
</protein>
<dbReference type="EMBL" id="CP040330">
    <property type="protein sequence ID" value="QCS43954.1"/>
    <property type="molecule type" value="Genomic_DNA"/>
</dbReference>
<dbReference type="GeneID" id="40267006"/>
<dbReference type="NCBIfam" id="TIGR01409">
    <property type="entry name" value="TAT_signal_seq"/>
    <property type="match status" value="1"/>
</dbReference>
<dbReference type="Gene3D" id="3.40.190.10">
    <property type="entry name" value="Periplasmic binding protein-like II"/>
    <property type="match status" value="1"/>
</dbReference>
<name>A0A4P8WKS3_9EURY</name>
<dbReference type="Pfam" id="PF13416">
    <property type="entry name" value="SBP_bac_8"/>
    <property type="match status" value="1"/>
</dbReference>
<reference evidence="3" key="1">
    <citation type="submission" date="2019-05" db="EMBL/GenBank/DDBJ databases">
        <title>Genome sequence and methylation pattern of the halophilic Archaeon Natrinema versiforme BOL5-4.</title>
        <authorList>
            <person name="DasSarma P."/>
            <person name="Anton B.P."/>
            <person name="DasSarma S.L."/>
            <person name="Martinez F.L."/>
            <person name="Guzman D."/>
            <person name="Roberts R.J."/>
            <person name="DasSarma S."/>
        </authorList>
    </citation>
    <scope>NUCLEOTIDE SEQUENCE [LARGE SCALE GENOMIC DNA]</scope>
    <source>
        <strain evidence="3">BOL5-4</strain>
    </source>
</reference>
<dbReference type="InterPro" id="IPR006311">
    <property type="entry name" value="TAT_signal"/>
</dbReference>
<dbReference type="SUPFAM" id="SSF53850">
    <property type="entry name" value="Periplasmic binding protein-like II"/>
    <property type="match status" value="1"/>
</dbReference>
<dbReference type="PROSITE" id="PS51257">
    <property type="entry name" value="PROKAR_LIPOPROTEIN"/>
    <property type="match status" value="1"/>
</dbReference>
<feature type="region of interest" description="Disordered" evidence="1">
    <location>
        <begin position="385"/>
        <end position="407"/>
    </location>
</feature>
<dbReference type="InterPro" id="IPR006059">
    <property type="entry name" value="SBP"/>
</dbReference>
<accession>A0A4P8WKS3</accession>
<dbReference type="AlphaFoldDB" id="A0A4P8WKS3"/>
<dbReference type="Proteomes" id="UP000302218">
    <property type="component" value="Chromosome"/>
</dbReference>